<dbReference type="AlphaFoldDB" id="A0A518GDJ5"/>
<organism evidence="2 3">
    <name type="scientific">Aureliella helgolandensis</name>
    <dbReference type="NCBI Taxonomy" id="2527968"/>
    <lineage>
        <taxon>Bacteria</taxon>
        <taxon>Pseudomonadati</taxon>
        <taxon>Planctomycetota</taxon>
        <taxon>Planctomycetia</taxon>
        <taxon>Pirellulales</taxon>
        <taxon>Pirellulaceae</taxon>
        <taxon>Aureliella</taxon>
    </lineage>
</organism>
<evidence type="ECO:0000256" key="1">
    <source>
        <dbReference type="SAM" id="MobiDB-lite"/>
    </source>
</evidence>
<keyword evidence="3" id="KW-1185">Reference proteome</keyword>
<dbReference type="KEGG" id="ahel:Q31a_50390"/>
<feature type="region of interest" description="Disordered" evidence="1">
    <location>
        <begin position="239"/>
        <end position="260"/>
    </location>
</feature>
<evidence type="ECO:0000313" key="3">
    <source>
        <dbReference type="Proteomes" id="UP000318017"/>
    </source>
</evidence>
<dbReference type="EMBL" id="CP036298">
    <property type="protein sequence ID" value="QDV26663.1"/>
    <property type="molecule type" value="Genomic_DNA"/>
</dbReference>
<accession>A0A518GDJ5</accession>
<dbReference type="Proteomes" id="UP000318017">
    <property type="component" value="Chromosome"/>
</dbReference>
<dbReference type="OrthoDB" id="292074at2"/>
<feature type="compositionally biased region" description="Pro residues" evidence="1">
    <location>
        <begin position="240"/>
        <end position="250"/>
    </location>
</feature>
<evidence type="ECO:0000313" key="2">
    <source>
        <dbReference type="EMBL" id="QDV26663.1"/>
    </source>
</evidence>
<proteinExistence type="predicted"/>
<sequence>MARIRSIKPEFCTSEQLAECSPTARLLFILMWAHCDDAGRHPASAKRLKMECFPADSFSTEFMESLVAELINTDLIVEYEHKSKHFWQVTGWHHQKIDKPTYRYGPLDSRGSPVPIGYHSTTSPQVPPEPSGTESSRVETIGKESISAAARAAAESIQRGKFPDDPLVSARNLFNAAPALDREFVWRVSIIAAAISPGMMSEIVTRIKARDVRKPKSYVEGALRAECEKQGYDWRELIPFVPPAPPPPTPIEEESATTSE</sequence>
<feature type="compositionally biased region" description="Acidic residues" evidence="1">
    <location>
        <begin position="251"/>
        <end position="260"/>
    </location>
</feature>
<dbReference type="RefSeq" id="WP_145082919.1">
    <property type="nucleotide sequence ID" value="NZ_CP036298.1"/>
</dbReference>
<feature type="region of interest" description="Disordered" evidence="1">
    <location>
        <begin position="115"/>
        <end position="136"/>
    </location>
</feature>
<protein>
    <submittedName>
        <fullName evidence="2">Uncharacterized protein</fullName>
    </submittedName>
</protein>
<reference evidence="2 3" key="1">
    <citation type="submission" date="2019-02" db="EMBL/GenBank/DDBJ databases">
        <title>Deep-cultivation of Planctomycetes and their phenomic and genomic characterization uncovers novel biology.</title>
        <authorList>
            <person name="Wiegand S."/>
            <person name="Jogler M."/>
            <person name="Boedeker C."/>
            <person name="Pinto D."/>
            <person name="Vollmers J."/>
            <person name="Rivas-Marin E."/>
            <person name="Kohn T."/>
            <person name="Peeters S.H."/>
            <person name="Heuer A."/>
            <person name="Rast P."/>
            <person name="Oberbeckmann S."/>
            <person name="Bunk B."/>
            <person name="Jeske O."/>
            <person name="Meyerdierks A."/>
            <person name="Storesund J.E."/>
            <person name="Kallscheuer N."/>
            <person name="Luecker S."/>
            <person name="Lage O.M."/>
            <person name="Pohl T."/>
            <person name="Merkel B.J."/>
            <person name="Hornburger P."/>
            <person name="Mueller R.-W."/>
            <person name="Bruemmer F."/>
            <person name="Labrenz M."/>
            <person name="Spormann A.M."/>
            <person name="Op den Camp H."/>
            <person name="Overmann J."/>
            <person name="Amann R."/>
            <person name="Jetten M.S.M."/>
            <person name="Mascher T."/>
            <person name="Medema M.H."/>
            <person name="Devos D.P."/>
            <person name="Kaster A.-K."/>
            <person name="Ovreas L."/>
            <person name="Rohde M."/>
            <person name="Galperin M.Y."/>
            <person name="Jogler C."/>
        </authorList>
    </citation>
    <scope>NUCLEOTIDE SEQUENCE [LARGE SCALE GENOMIC DNA]</scope>
    <source>
        <strain evidence="2 3">Q31a</strain>
    </source>
</reference>
<name>A0A518GDJ5_9BACT</name>
<gene>
    <name evidence="2" type="ORF">Q31a_50390</name>
</gene>